<name>V5HZZ4_IXORI</name>
<evidence type="ECO:0000256" key="2">
    <source>
        <dbReference type="ARBA" id="ARBA00006991"/>
    </source>
</evidence>
<dbReference type="InterPro" id="IPR036236">
    <property type="entry name" value="Znf_C2H2_sf"/>
</dbReference>
<comment type="subcellular location">
    <subcellularLocation>
        <location evidence="1">Nucleus</location>
    </subcellularLocation>
</comment>
<proteinExistence type="evidence at transcript level"/>
<evidence type="ECO:0000256" key="10">
    <source>
        <dbReference type="PROSITE-ProRule" id="PRU00042"/>
    </source>
</evidence>
<dbReference type="FunFam" id="3.30.160.60:FF:003288">
    <property type="entry name" value="Uncharacterized protein"/>
    <property type="match status" value="1"/>
</dbReference>
<evidence type="ECO:0000256" key="9">
    <source>
        <dbReference type="ARBA" id="ARBA00023242"/>
    </source>
</evidence>
<evidence type="ECO:0000256" key="3">
    <source>
        <dbReference type="ARBA" id="ARBA00022723"/>
    </source>
</evidence>
<dbReference type="GO" id="GO:0003677">
    <property type="term" value="F:DNA binding"/>
    <property type="evidence" value="ECO:0007669"/>
    <property type="project" value="UniProtKB-KW"/>
</dbReference>
<evidence type="ECO:0000256" key="6">
    <source>
        <dbReference type="ARBA" id="ARBA00022833"/>
    </source>
</evidence>
<feature type="non-terminal residue" evidence="12">
    <location>
        <position position="1"/>
    </location>
</feature>
<reference evidence="12" key="1">
    <citation type="journal article" date="2015" name="Sci. Rep.">
        <title>Tissue- and time-dependent transcription in Ixodes ricinus salivary glands and midguts when blood feeding on the vertebrate host.</title>
        <authorList>
            <person name="Kotsyfakis M."/>
            <person name="Schwarz A."/>
            <person name="Erhart J."/>
            <person name="Ribeiro J.M."/>
        </authorList>
    </citation>
    <scope>NUCLEOTIDE SEQUENCE</scope>
    <source>
        <tissue evidence="12">Salivary gland and midgut</tissue>
    </source>
</reference>
<dbReference type="InterPro" id="IPR013087">
    <property type="entry name" value="Znf_C2H2_type"/>
</dbReference>
<keyword evidence="4" id="KW-0677">Repeat</keyword>
<feature type="domain" description="C2H2-type" evidence="11">
    <location>
        <begin position="97"/>
        <end position="124"/>
    </location>
</feature>
<feature type="domain" description="C2H2-type" evidence="11">
    <location>
        <begin position="125"/>
        <end position="149"/>
    </location>
</feature>
<dbReference type="GO" id="GO:0008270">
    <property type="term" value="F:zinc ion binding"/>
    <property type="evidence" value="ECO:0007669"/>
    <property type="project" value="UniProtKB-KW"/>
</dbReference>
<keyword evidence="9" id="KW-0539">Nucleus</keyword>
<evidence type="ECO:0000259" key="11">
    <source>
        <dbReference type="PROSITE" id="PS50157"/>
    </source>
</evidence>
<accession>V5HZZ4</accession>
<dbReference type="Gene3D" id="3.30.160.60">
    <property type="entry name" value="Classic Zinc Finger"/>
    <property type="match status" value="4"/>
</dbReference>
<dbReference type="FunFam" id="3.30.160.60:FF:000710">
    <property type="entry name" value="Zinc finger protein 768"/>
    <property type="match status" value="1"/>
</dbReference>
<dbReference type="PANTHER" id="PTHR24394:SF48">
    <property type="entry name" value="ZINC FINGER PROTEIN 771"/>
    <property type="match status" value="1"/>
</dbReference>
<keyword evidence="5 10" id="KW-0863">Zinc-finger</keyword>
<evidence type="ECO:0000256" key="4">
    <source>
        <dbReference type="ARBA" id="ARBA00022737"/>
    </source>
</evidence>
<dbReference type="GO" id="GO:0000981">
    <property type="term" value="F:DNA-binding transcription factor activity, RNA polymerase II-specific"/>
    <property type="evidence" value="ECO:0007669"/>
    <property type="project" value="TreeGrafter"/>
</dbReference>
<evidence type="ECO:0000256" key="5">
    <source>
        <dbReference type="ARBA" id="ARBA00022771"/>
    </source>
</evidence>
<dbReference type="PANTHER" id="PTHR24394">
    <property type="entry name" value="ZINC FINGER PROTEIN"/>
    <property type="match status" value="1"/>
</dbReference>
<evidence type="ECO:0000313" key="12">
    <source>
        <dbReference type="EMBL" id="JAB82222.1"/>
    </source>
</evidence>
<dbReference type="FunFam" id="3.30.160.60:FF:002343">
    <property type="entry name" value="Zinc finger protein 33A"/>
    <property type="match status" value="1"/>
</dbReference>
<keyword evidence="7" id="KW-0805">Transcription regulation</keyword>
<organism evidence="12">
    <name type="scientific">Ixodes ricinus</name>
    <name type="common">Common tick</name>
    <name type="synonym">Acarus ricinus</name>
    <dbReference type="NCBI Taxonomy" id="34613"/>
    <lineage>
        <taxon>Eukaryota</taxon>
        <taxon>Metazoa</taxon>
        <taxon>Ecdysozoa</taxon>
        <taxon>Arthropoda</taxon>
        <taxon>Chelicerata</taxon>
        <taxon>Arachnida</taxon>
        <taxon>Acari</taxon>
        <taxon>Parasitiformes</taxon>
        <taxon>Ixodida</taxon>
        <taxon>Ixodoidea</taxon>
        <taxon>Ixodidae</taxon>
        <taxon>Ixodinae</taxon>
        <taxon>Ixodes</taxon>
    </lineage>
</organism>
<dbReference type="EMBL" id="GANP01002246">
    <property type="protein sequence ID" value="JAB82222.1"/>
    <property type="molecule type" value="mRNA"/>
</dbReference>
<comment type="similarity">
    <text evidence="2">Belongs to the krueppel C2H2-type zinc-finger protein family.</text>
</comment>
<keyword evidence="3" id="KW-0479">Metal-binding</keyword>
<keyword evidence="6" id="KW-0862">Zinc</keyword>
<evidence type="ECO:0000256" key="1">
    <source>
        <dbReference type="ARBA" id="ARBA00004123"/>
    </source>
</evidence>
<dbReference type="SMART" id="SM00355">
    <property type="entry name" value="ZnF_C2H2"/>
    <property type="match status" value="3"/>
</dbReference>
<keyword evidence="8" id="KW-0804">Transcription</keyword>
<evidence type="ECO:0000256" key="8">
    <source>
        <dbReference type="ARBA" id="ARBA00023163"/>
    </source>
</evidence>
<protein>
    <submittedName>
        <fullName evidence="12">Putative zinc finger protein</fullName>
    </submittedName>
</protein>
<dbReference type="AlphaFoldDB" id="V5HZZ4"/>
<sequence length="149" mass="17522">KARSDDGAENMDCVERKIGLFYQTEEPDTPRQKTVRRHDKHQWRLYPYSSRVARNVAEHKRSHTGERPFSCRFCHRAFAQKVNLQTHERIHTGERPFKCSTCGSVFARKSSLKDHERTHTGERPYGCEVCGRTFGQRGTLISHRRRHDL</sequence>
<feature type="domain" description="C2H2-type" evidence="11">
    <location>
        <begin position="69"/>
        <end position="96"/>
    </location>
</feature>
<dbReference type="PROSITE" id="PS00028">
    <property type="entry name" value="ZINC_FINGER_C2H2_1"/>
    <property type="match status" value="3"/>
</dbReference>
<dbReference type="SUPFAM" id="SSF57667">
    <property type="entry name" value="beta-beta-alpha zinc fingers"/>
    <property type="match status" value="2"/>
</dbReference>
<dbReference type="Pfam" id="PF00096">
    <property type="entry name" value="zf-C2H2"/>
    <property type="match status" value="3"/>
</dbReference>
<evidence type="ECO:0000256" key="7">
    <source>
        <dbReference type="ARBA" id="ARBA00023015"/>
    </source>
</evidence>
<dbReference type="PROSITE" id="PS50157">
    <property type="entry name" value="ZINC_FINGER_C2H2_2"/>
    <property type="match status" value="3"/>
</dbReference>
<dbReference type="GO" id="GO:0005634">
    <property type="term" value="C:nucleus"/>
    <property type="evidence" value="ECO:0007669"/>
    <property type="project" value="UniProtKB-SubCell"/>
</dbReference>